<feature type="domain" description="Metallo-beta-lactamase" evidence="1">
    <location>
        <begin position="16"/>
        <end position="225"/>
    </location>
</feature>
<reference evidence="2 3" key="1">
    <citation type="submission" date="2015-03" db="EMBL/GenBank/DDBJ databases">
        <title>Genome assembly of Sandaracinus amylolyticus DSM 53668.</title>
        <authorList>
            <person name="Sharma G."/>
            <person name="Subramanian S."/>
        </authorList>
    </citation>
    <scope>NUCLEOTIDE SEQUENCE [LARGE SCALE GENOMIC DNA]</scope>
    <source>
        <strain evidence="2 3">DSM 53668</strain>
    </source>
</reference>
<dbReference type="SUPFAM" id="SSF56281">
    <property type="entry name" value="Metallo-hydrolase/oxidoreductase"/>
    <property type="match status" value="1"/>
</dbReference>
<dbReference type="STRING" id="927083.DB32_006165"/>
<dbReference type="PANTHER" id="PTHR42951:SF22">
    <property type="entry name" value="METALLO BETA-LACTAMASE SUPERFAMILY LIPOPROTEIN"/>
    <property type="match status" value="1"/>
</dbReference>
<sequence>MNPRLVTVDCDYVMPGLACAYLRVQGDEAAFVETNTAHAAPKLMDALAREGLAAEQVRWIVVTHVHLDHAGGTSALAKLCPNATVLAHPRAAKHLIDPAKLVASATQVYGADTFAKLYGTIEPIDAPRVRALDDGATFELGRSGDAATLRVLHTRGHANHHFVVHDPARDTVYTGDTFGLVYPHLQRAGRFAFPSTSPTEFDAAAARESIDRIVALGTRTVCPTHFGEVDRIEEIADQLRWWIDVSERAMRESATLDDGALEPAILAALEAAMEQALARRGLVADEDDRKLLPFDLALNAQGLAHVVRKARA</sequence>
<organism evidence="2 3">
    <name type="scientific">Sandaracinus amylolyticus</name>
    <dbReference type="NCBI Taxonomy" id="927083"/>
    <lineage>
        <taxon>Bacteria</taxon>
        <taxon>Pseudomonadati</taxon>
        <taxon>Myxococcota</taxon>
        <taxon>Polyangia</taxon>
        <taxon>Polyangiales</taxon>
        <taxon>Sandaracinaceae</taxon>
        <taxon>Sandaracinus</taxon>
    </lineage>
</organism>
<dbReference type="EMBL" id="CP011125">
    <property type="protein sequence ID" value="AKF09016.1"/>
    <property type="molecule type" value="Genomic_DNA"/>
</dbReference>
<gene>
    <name evidence="2" type="ORF">DB32_006165</name>
</gene>
<dbReference type="InterPro" id="IPR037482">
    <property type="entry name" value="ST1585_MBL-fold"/>
</dbReference>
<dbReference type="CDD" id="cd07726">
    <property type="entry name" value="ST1585-like_MBL-fold"/>
    <property type="match status" value="1"/>
</dbReference>
<dbReference type="Proteomes" id="UP000034883">
    <property type="component" value="Chromosome"/>
</dbReference>
<evidence type="ECO:0000259" key="1">
    <source>
        <dbReference type="SMART" id="SM00849"/>
    </source>
</evidence>
<dbReference type="Gene3D" id="3.60.15.10">
    <property type="entry name" value="Ribonuclease Z/Hydroxyacylglutathione hydrolase-like"/>
    <property type="match status" value="1"/>
</dbReference>
<accession>A0A0F6YK92</accession>
<dbReference type="InterPro" id="IPR036866">
    <property type="entry name" value="RibonucZ/Hydroxyglut_hydro"/>
</dbReference>
<dbReference type="KEGG" id="samy:DB32_006165"/>
<dbReference type="AlphaFoldDB" id="A0A0F6YK92"/>
<dbReference type="InterPro" id="IPR050855">
    <property type="entry name" value="NDM-1-like"/>
</dbReference>
<dbReference type="RefSeq" id="WP_053236106.1">
    <property type="nucleotide sequence ID" value="NZ_CP011125.1"/>
</dbReference>
<protein>
    <submittedName>
        <fullName evidence="2">Beta-lactamase related protein</fullName>
    </submittedName>
</protein>
<evidence type="ECO:0000313" key="2">
    <source>
        <dbReference type="EMBL" id="AKF09016.1"/>
    </source>
</evidence>
<proteinExistence type="predicted"/>
<dbReference type="OrthoDB" id="5443440at2"/>
<dbReference type="Pfam" id="PF00753">
    <property type="entry name" value="Lactamase_B"/>
    <property type="match status" value="1"/>
</dbReference>
<keyword evidence="3" id="KW-1185">Reference proteome</keyword>
<dbReference type="InterPro" id="IPR001279">
    <property type="entry name" value="Metallo-B-lactamas"/>
</dbReference>
<name>A0A0F6YK92_9BACT</name>
<evidence type="ECO:0000313" key="3">
    <source>
        <dbReference type="Proteomes" id="UP000034883"/>
    </source>
</evidence>
<dbReference type="PANTHER" id="PTHR42951">
    <property type="entry name" value="METALLO-BETA-LACTAMASE DOMAIN-CONTAINING"/>
    <property type="match status" value="1"/>
</dbReference>
<dbReference type="SMART" id="SM00849">
    <property type="entry name" value="Lactamase_B"/>
    <property type="match status" value="1"/>
</dbReference>